<proteinExistence type="predicted"/>
<dbReference type="Proteomes" id="UP000708148">
    <property type="component" value="Unassembled WGS sequence"/>
</dbReference>
<dbReference type="EMBL" id="CAJHUC010001722">
    <property type="protein sequence ID" value="CAD7702140.1"/>
    <property type="molecule type" value="Genomic_DNA"/>
</dbReference>
<reference evidence="1" key="1">
    <citation type="submission" date="2020-12" db="EMBL/GenBank/DDBJ databases">
        <authorList>
            <person name="Iha C."/>
        </authorList>
    </citation>
    <scope>NUCLEOTIDE SEQUENCE</scope>
</reference>
<protein>
    <submittedName>
        <fullName evidence="1">Uncharacterized protein</fullName>
    </submittedName>
</protein>
<evidence type="ECO:0000313" key="1">
    <source>
        <dbReference type="EMBL" id="CAD7702140.1"/>
    </source>
</evidence>
<feature type="non-terminal residue" evidence="1">
    <location>
        <position position="1"/>
    </location>
</feature>
<evidence type="ECO:0000313" key="2">
    <source>
        <dbReference type="Proteomes" id="UP000708148"/>
    </source>
</evidence>
<gene>
    <name evidence="1" type="ORF">OSTQU699_LOCUS7497</name>
</gene>
<keyword evidence="2" id="KW-1185">Reference proteome</keyword>
<feature type="non-terminal residue" evidence="1">
    <location>
        <position position="199"/>
    </location>
</feature>
<comment type="caution">
    <text evidence="1">The sequence shown here is derived from an EMBL/GenBank/DDBJ whole genome shotgun (WGS) entry which is preliminary data.</text>
</comment>
<sequence>RHHKLDVHLLERWLDGVLDVRPLEGVKPEPLQRSSASLKGLARCGLRREDLCHAGLSAETIDRLYRALYVYSVGFFDLLQELLCHSTFRKELLTNVWKSFGKISEMAMKSAFKSDYLALIHLHEDNAQQLFSAKEALAEAREDNIEMEKTLAWLTASHAEERALRLKMGGEFGSVKGALEREQVGHAYAVKQYLGALEE</sequence>
<organism evidence="1 2">
    <name type="scientific">Ostreobium quekettii</name>
    <dbReference type="NCBI Taxonomy" id="121088"/>
    <lineage>
        <taxon>Eukaryota</taxon>
        <taxon>Viridiplantae</taxon>
        <taxon>Chlorophyta</taxon>
        <taxon>core chlorophytes</taxon>
        <taxon>Ulvophyceae</taxon>
        <taxon>TCBD clade</taxon>
        <taxon>Bryopsidales</taxon>
        <taxon>Ostreobineae</taxon>
        <taxon>Ostreobiaceae</taxon>
        <taxon>Ostreobium</taxon>
    </lineage>
</organism>
<dbReference type="OrthoDB" id="547250at2759"/>
<dbReference type="AlphaFoldDB" id="A0A8S1J3W6"/>
<accession>A0A8S1J3W6</accession>
<name>A0A8S1J3W6_9CHLO</name>